<dbReference type="EMBL" id="SPDV01000014">
    <property type="protein sequence ID" value="TFI58614.1"/>
    <property type="molecule type" value="Genomic_DNA"/>
</dbReference>
<comment type="caution">
    <text evidence="2">The sequence shown here is derived from an EMBL/GenBank/DDBJ whole genome shotgun (WGS) entry which is preliminary data.</text>
</comment>
<proteinExistence type="predicted"/>
<sequence length="79" mass="8806">MRSFEMPRFYFHLEDGERIYGRERLFFNDVEEARAAALDAAREILAGDAGKAGDRIVIADENDNAIMAVPFAAVRPSDG</sequence>
<dbReference type="AlphaFoldDB" id="A0A4Y8ZRR4"/>
<protein>
    <recommendedName>
        <fullName evidence="1">DUF6894 domain-containing protein</fullName>
    </recommendedName>
</protein>
<gene>
    <name evidence="2" type="ORF">E2493_09345</name>
</gene>
<evidence type="ECO:0000313" key="2">
    <source>
        <dbReference type="EMBL" id="TFI58614.1"/>
    </source>
</evidence>
<name>A0A4Y8ZRR4_9SPHN</name>
<reference evidence="2 3" key="1">
    <citation type="submission" date="2019-03" db="EMBL/GenBank/DDBJ databases">
        <title>Genome sequence of Sphingomonas sp. 17J27-24.</title>
        <authorList>
            <person name="Kim M."/>
            <person name="Maeng S."/>
            <person name="Sathiyaraj S."/>
        </authorList>
    </citation>
    <scope>NUCLEOTIDE SEQUENCE [LARGE SCALE GENOMIC DNA]</scope>
    <source>
        <strain evidence="2 3">17J27-24</strain>
    </source>
</reference>
<dbReference type="Proteomes" id="UP000298213">
    <property type="component" value="Unassembled WGS sequence"/>
</dbReference>
<keyword evidence="3" id="KW-1185">Reference proteome</keyword>
<accession>A0A4Y8ZRR4</accession>
<dbReference type="Pfam" id="PF21834">
    <property type="entry name" value="DUF6894"/>
    <property type="match status" value="1"/>
</dbReference>
<evidence type="ECO:0000313" key="3">
    <source>
        <dbReference type="Proteomes" id="UP000298213"/>
    </source>
</evidence>
<evidence type="ECO:0000259" key="1">
    <source>
        <dbReference type="Pfam" id="PF21834"/>
    </source>
</evidence>
<feature type="domain" description="DUF6894" evidence="1">
    <location>
        <begin position="8"/>
        <end position="72"/>
    </location>
</feature>
<dbReference type="RefSeq" id="WP_135086031.1">
    <property type="nucleotide sequence ID" value="NZ_SPDV01000014.1"/>
</dbReference>
<organism evidence="2 3">
    <name type="scientific">Sphingomonas parva</name>
    <dbReference type="NCBI Taxonomy" id="2555898"/>
    <lineage>
        <taxon>Bacteria</taxon>
        <taxon>Pseudomonadati</taxon>
        <taxon>Pseudomonadota</taxon>
        <taxon>Alphaproteobacteria</taxon>
        <taxon>Sphingomonadales</taxon>
        <taxon>Sphingomonadaceae</taxon>
        <taxon>Sphingomonas</taxon>
    </lineage>
</organism>
<dbReference type="InterPro" id="IPR054189">
    <property type="entry name" value="DUF6894"/>
</dbReference>